<protein>
    <submittedName>
        <fullName evidence="2">Transcriptional initiation protein Tat</fullName>
    </submittedName>
</protein>
<evidence type="ECO:0000313" key="3">
    <source>
        <dbReference type="Proteomes" id="UP000076609"/>
    </source>
</evidence>
<dbReference type="RefSeq" id="WP_066694275.1">
    <property type="nucleotide sequence ID" value="NZ_CP117025.1"/>
</dbReference>
<keyword evidence="3" id="KW-1185">Reference proteome</keyword>
<proteinExistence type="predicted"/>
<sequence>MIDRRTALAGVAAMFGTALYAPLARAAGASGPVTTPVPAISEGPPSVAVFTPVQRAAMTALSERVLPTTDTPGAIAAGVPAYIEKLLADWSYPAERVPILAGLDAIEAKSMADYRVSTAKATPAQQDALLTLAMNDRITGGKTFFEAFRQLVIAGYYTSEIGMTQEREYLPVPGEYDGAFPYSKVNKVYSA</sequence>
<dbReference type="PROSITE" id="PS51318">
    <property type="entry name" value="TAT"/>
    <property type="match status" value="1"/>
</dbReference>
<keyword evidence="1" id="KW-0732">Signal</keyword>
<feature type="chain" id="PRO_5046382656" evidence="1">
    <location>
        <begin position="27"/>
        <end position="191"/>
    </location>
</feature>
<dbReference type="Pfam" id="PF13618">
    <property type="entry name" value="Gluconate_2-dh3"/>
    <property type="match status" value="1"/>
</dbReference>
<reference evidence="3" key="1">
    <citation type="submission" date="2016-01" db="EMBL/GenBank/DDBJ databases">
        <title>Draft genome of Chromobacterium sp. F49.</title>
        <authorList>
            <person name="Hong K.W."/>
        </authorList>
    </citation>
    <scope>NUCLEOTIDE SEQUENCE [LARGE SCALE GENOMIC DNA]</scope>
    <source>
        <strain evidence="3">CN3</strain>
    </source>
</reference>
<organism evidence="2 3">
    <name type="scientific">Sphingomonas hankookensis</name>
    <dbReference type="NCBI Taxonomy" id="563996"/>
    <lineage>
        <taxon>Bacteria</taxon>
        <taxon>Pseudomonadati</taxon>
        <taxon>Pseudomonadota</taxon>
        <taxon>Alphaproteobacteria</taxon>
        <taxon>Sphingomonadales</taxon>
        <taxon>Sphingomonadaceae</taxon>
        <taxon>Sphingomonas</taxon>
    </lineage>
</organism>
<dbReference type="Proteomes" id="UP000076609">
    <property type="component" value="Unassembled WGS sequence"/>
</dbReference>
<dbReference type="InterPro" id="IPR027056">
    <property type="entry name" value="Gluconate_2DH_su3"/>
</dbReference>
<name>A0ABR5Y8G5_9SPHN</name>
<comment type="caution">
    <text evidence="2">The sequence shown here is derived from an EMBL/GenBank/DDBJ whole genome shotgun (WGS) entry which is preliminary data.</text>
</comment>
<gene>
    <name evidence="2" type="ORF">AVT10_08190</name>
</gene>
<evidence type="ECO:0000256" key="1">
    <source>
        <dbReference type="SAM" id="SignalP"/>
    </source>
</evidence>
<dbReference type="InterPro" id="IPR006311">
    <property type="entry name" value="TAT_signal"/>
</dbReference>
<dbReference type="EMBL" id="LQQO01000063">
    <property type="protein sequence ID" value="KZE08531.1"/>
    <property type="molecule type" value="Genomic_DNA"/>
</dbReference>
<accession>A0ABR5Y8G5</accession>
<feature type="signal peptide" evidence="1">
    <location>
        <begin position="1"/>
        <end position="26"/>
    </location>
</feature>
<evidence type="ECO:0000313" key="2">
    <source>
        <dbReference type="EMBL" id="KZE08531.1"/>
    </source>
</evidence>